<name>A0A1G2Q047_9BACT</name>
<organism evidence="1 2">
    <name type="scientific">Candidatus Terrybacteria bacterium RIFCSPLOWO2_02_42_20</name>
    <dbReference type="NCBI Taxonomy" id="1802370"/>
    <lineage>
        <taxon>Bacteria</taxon>
        <taxon>Candidatus Terryibacteriota</taxon>
    </lineage>
</organism>
<evidence type="ECO:0000313" key="2">
    <source>
        <dbReference type="Proteomes" id="UP000177649"/>
    </source>
</evidence>
<dbReference type="Proteomes" id="UP000177649">
    <property type="component" value="Unassembled WGS sequence"/>
</dbReference>
<sequence>MIDTRNQNYSETLSQIAELQDLVDMLEKNISLQLPQGVVNKFISTKNKFINWVDEAEFILQDYKI</sequence>
<protein>
    <submittedName>
        <fullName evidence="1">Uncharacterized protein</fullName>
    </submittedName>
</protein>
<reference evidence="1 2" key="1">
    <citation type="journal article" date="2016" name="Nat. Commun.">
        <title>Thousands of microbial genomes shed light on interconnected biogeochemical processes in an aquifer system.</title>
        <authorList>
            <person name="Anantharaman K."/>
            <person name="Brown C.T."/>
            <person name="Hug L.A."/>
            <person name="Sharon I."/>
            <person name="Castelle C.J."/>
            <person name="Probst A.J."/>
            <person name="Thomas B.C."/>
            <person name="Singh A."/>
            <person name="Wilkins M.J."/>
            <person name="Karaoz U."/>
            <person name="Brodie E.L."/>
            <person name="Williams K.H."/>
            <person name="Hubbard S.S."/>
            <person name="Banfield J.F."/>
        </authorList>
    </citation>
    <scope>NUCLEOTIDE SEQUENCE [LARGE SCALE GENOMIC DNA]</scope>
</reference>
<proteinExistence type="predicted"/>
<dbReference type="EMBL" id="MHTA01000026">
    <property type="protein sequence ID" value="OHA53945.1"/>
    <property type="molecule type" value="Genomic_DNA"/>
</dbReference>
<gene>
    <name evidence="1" type="ORF">A2Z62_01330</name>
</gene>
<comment type="caution">
    <text evidence="1">The sequence shown here is derived from an EMBL/GenBank/DDBJ whole genome shotgun (WGS) entry which is preliminary data.</text>
</comment>
<dbReference type="STRING" id="1802370.A2Z62_01330"/>
<dbReference type="AlphaFoldDB" id="A0A1G2Q047"/>
<evidence type="ECO:0000313" key="1">
    <source>
        <dbReference type="EMBL" id="OHA53945.1"/>
    </source>
</evidence>
<accession>A0A1G2Q047</accession>